<dbReference type="PANTHER" id="PTHR43531">
    <property type="entry name" value="PROTEIN ICFG"/>
    <property type="match status" value="1"/>
</dbReference>
<reference evidence="9 10" key="1">
    <citation type="submission" date="2018-05" db="EMBL/GenBank/DDBJ databases">
        <title>complete genome sequence of Aquabacterium olei NBRC 110486.</title>
        <authorList>
            <person name="Tang B."/>
            <person name="Chang J."/>
            <person name="Zhang L."/>
            <person name="Yang H."/>
        </authorList>
    </citation>
    <scope>NUCLEOTIDE SEQUENCE [LARGE SCALE GENOMIC DNA]</scope>
    <source>
        <strain evidence="9 10">NBRC 110486</strain>
    </source>
</reference>
<dbReference type="AlphaFoldDB" id="A0A2U8FUT6"/>
<feature type="region of interest" description="Disordered" evidence="6">
    <location>
        <begin position="538"/>
        <end position="594"/>
    </location>
</feature>
<keyword evidence="4" id="KW-0807">Transducer</keyword>
<keyword evidence="2" id="KW-0488">Methylation</keyword>
<evidence type="ECO:0000256" key="2">
    <source>
        <dbReference type="ARBA" id="ARBA00022481"/>
    </source>
</evidence>
<dbReference type="PANTHER" id="PTHR43531:SF14">
    <property type="entry name" value="METHYL-ACCEPTING CHEMOTAXIS PROTEIN I-RELATED"/>
    <property type="match status" value="1"/>
</dbReference>
<evidence type="ECO:0000256" key="1">
    <source>
        <dbReference type="ARBA" id="ARBA00004370"/>
    </source>
</evidence>
<dbReference type="FunFam" id="1.10.287.950:FF:000001">
    <property type="entry name" value="Methyl-accepting chemotaxis sensory transducer"/>
    <property type="match status" value="1"/>
</dbReference>
<dbReference type="Gene3D" id="1.10.287.950">
    <property type="entry name" value="Methyl-accepting chemotaxis protein"/>
    <property type="match status" value="1"/>
</dbReference>
<dbReference type="PRINTS" id="PR00260">
    <property type="entry name" value="CHEMTRNSDUCR"/>
</dbReference>
<dbReference type="RefSeq" id="WP_109037882.1">
    <property type="nucleotide sequence ID" value="NZ_CP029210.1"/>
</dbReference>
<dbReference type="PROSITE" id="PS50111">
    <property type="entry name" value="CHEMOTAXIS_TRANSDUC_2"/>
    <property type="match status" value="1"/>
</dbReference>
<evidence type="ECO:0000259" key="8">
    <source>
        <dbReference type="PROSITE" id="PS50111"/>
    </source>
</evidence>
<feature type="compositionally biased region" description="Low complexity" evidence="6">
    <location>
        <begin position="549"/>
        <end position="571"/>
    </location>
</feature>
<dbReference type="InterPro" id="IPR051310">
    <property type="entry name" value="MCP_chemotaxis"/>
</dbReference>
<organism evidence="9 10">
    <name type="scientific">Aquabacterium olei</name>
    <dbReference type="NCBI Taxonomy" id="1296669"/>
    <lineage>
        <taxon>Bacteria</taxon>
        <taxon>Pseudomonadati</taxon>
        <taxon>Pseudomonadota</taxon>
        <taxon>Betaproteobacteria</taxon>
        <taxon>Burkholderiales</taxon>
        <taxon>Aquabacterium</taxon>
    </lineage>
</organism>
<evidence type="ECO:0000256" key="4">
    <source>
        <dbReference type="PROSITE-ProRule" id="PRU00284"/>
    </source>
</evidence>
<dbReference type="GO" id="GO:0007165">
    <property type="term" value="P:signal transduction"/>
    <property type="evidence" value="ECO:0007669"/>
    <property type="project" value="UniProtKB-KW"/>
</dbReference>
<dbReference type="GO" id="GO:0005886">
    <property type="term" value="C:plasma membrane"/>
    <property type="evidence" value="ECO:0007669"/>
    <property type="project" value="TreeGrafter"/>
</dbReference>
<comment type="subcellular location">
    <subcellularLocation>
        <location evidence="1">Membrane</location>
    </subcellularLocation>
</comment>
<evidence type="ECO:0000256" key="7">
    <source>
        <dbReference type="SAM" id="Phobius"/>
    </source>
</evidence>
<keyword evidence="7" id="KW-1133">Transmembrane helix</keyword>
<dbReference type="Pfam" id="PF00015">
    <property type="entry name" value="MCPsignal"/>
    <property type="match status" value="1"/>
</dbReference>
<feature type="domain" description="Methyl-accepting transducer" evidence="8">
    <location>
        <begin position="257"/>
        <end position="486"/>
    </location>
</feature>
<proteinExistence type="inferred from homology"/>
<evidence type="ECO:0000313" key="9">
    <source>
        <dbReference type="EMBL" id="AWI54825.1"/>
    </source>
</evidence>
<dbReference type="GO" id="GO:0004888">
    <property type="term" value="F:transmembrane signaling receptor activity"/>
    <property type="evidence" value="ECO:0007669"/>
    <property type="project" value="InterPro"/>
</dbReference>
<feature type="coiled-coil region" evidence="5">
    <location>
        <begin position="457"/>
        <end position="495"/>
    </location>
</feature>
<feature type="transmembrane region" description="Helical" evidence="7">
    <location>
        <begin position="7"/>
        <end position="28"/>
    </location>
</feature>
<keyword evidence="7" id="KW-0812">Transmembrane</keyword>
<keyword evidence="7" id="KW-0472">Membrane</keyword>
<dbReference type="SUPFAM" id="SSF58104">
    <property type="entry name" value="Methyl-accepting chemotaxis protein (MCP) signaling domain"/>
    <property type="match status" value="1"/>
</dbReference>
<evidence type="ECO:0000256" key="6">
    <source>
        <dbReference type="SAM" id="MobiDB-lite"/>
    </source>
</evidence>
<name>A0A2U8FUT6_9BURK</name>
<dbReference type="GO" id="GO:0006935">
    <property type="term" value="P:chemotaxis"/>
    <property type="evidence" value="ECO:0007669"/>
    <property type="project" value="InterPro"/>
</dbReference>
<dbReference type="Proteomes" id="UP000244892">
    <property type="component" value="Chromosome"/>
</dbReference>
<evidence type="ECO:0000313" key="10">
    <source>
        <dbReference type="Proteomes" id="UP000244892"/>
    </source>
</evidence>
<dbReference type="InterPro" id="IPR004090">
    <property type="entry name" value="Chemotax_Me-accpt_rcpt"/>
</dbReference>
<comment type="similarity">
    <text evidence="3">Belongs to the methyl-accepting chemotaxis (MCP) protein family.</text>
</comment>
<accession>A0A2U8FUT6</accession>
<dbReference type="OrthoDB" id="8698080at2"/>
<evidence type="ECO:0000256" key="3">
    <source>
        <dbReference type="ARBA" id="ARBA00029447"/>
    </source>
</evidence>
<dbReference type="CDD" id="cd11386">
    <property type="entry name" value="MCP_signal"/>
    <property type="match status" value="1"/>
</dbReference>
<keyword evidence="10" id="KW-1185">Reference proteome</keyword>
<dbReference type="SMART" id="SM00283">
    <property type="entry name" value="MA"/>
    <property type="match status" value="1"/>
</dbReference>
<keyword evidence="5" id="KW-0175">Coiled coil</keyword>
<dbReference type="InterPro" id="IPR004089">
    <property type="entry name" value="MCPsignal_dom"/>
</dbReference>
<gene>
    <name evidence="9" type="ORF">DEH84_16410</name>
</gene>
<evidence type="ECO:0000256" key="5">
    <source>
        <dbReference type="SAM" id="Coils"/>
    </source>
</evidence>
<dbReference type="EMBL" id="CP029210">
    <property type="protein sequence ID" value="AWI54825.1"/>
    <property type="molecule type" value="Genomic_DNA"/>
</dbReference>
<protein>
    <submittedName>
        <fullName evidence="9">Chemotaxis protein</fullName>
    </submittedName>
</protein>
<dbReference type="KEGG" id="aon:DEH84_16410"/>
<sequence length="594" mass="61467">MNFRTKIWMLPVSAAAVFMVGVAVSIFVGDRTSAVLDQLYQVDNPHMAHVMTVDRATEQLRLTLQTAAAEGEAEKLKEAEAQVGTARTALDAMARLPEKSGVAKELSGAFDAYQAAAIGATRALLTSQPPGDLVTQMQSSLQVLQKALDSRKTEARSAIDTAQASANSGVKTALWVTVGTGIIVLGVLGLMSAAIVNSVWRDLGAEPTALRDAVSRIAEGDLDLNLQRTPGDEGSLHASVVSMTHKLRDTIGVIRQATDSISTASTEIATGNQDLSMRTEQTASNLQQTASSMEQLTGTVRQSADSARQANQLASGAATAAQQGEHIVSQVVANMAEIDGASRKITDIITVIDGIAFQTNILALNAAVEAARAGEQGRGFAVVAGEVRTLAQRSAQAAKEIKTLINASSEKVESGSRLVKDAGNSMNEILTSVQRVSDIIGEISAASTEQSQGIGQVNQAVTQLDQMTQQNAALVEESAAAAESLKDQAARLAQAVSAFKLGGGAARSLGVTPVTPIPTPSAPANTADTAAHTVIAKAQAAAREPVKPLPKASPAAAPAAPKAAPARASLPHTPPAEPVAVAARPPADDDWETF</sequence>